<dbReference type="EMBL" id="JYIJ01000011">
    <property type="protein sequence ID" value="KWX05476.1"/>
    <property type="molecule type" value="Genomic_DNA"/>
</dbReference>
<evidence type="ECO:0000256" key="1">
    <source>
        <dbReference type="SAM" id="Phobius"/>
    </source>
</evidence>
<evidence type="ECO:0000313" key="3">
    <source>
        <dbReference type="EMBL" id="KWX08040.1"/>
    </source>
</evidence>
<gene>
    <name evidence="2" type="ORF">TH66_01945</name>
    <name evidence="3" type="ORF">TR74_16665</name>
</gene>
<keyword evidence="1" id="KW-1133">Transmembrane helix</keyword>
<keyword evidence="1" id="KW-0812">Transmembrane</keyword>
<dbReference type="EMBL" id="JYIK01001016">
    <property type="protein sequence ID" value="KWX08040.1"/>
    <property type="molecule type" value="Genomic_DNA"/>
</dbReference>
<dbReference type="RefSeq" id="WP_067068093.1">
    <property type="nucleotide sequence ID" value="NZ_CP171739.1"/>
</dbReference>
<sequence>MTLLAEQAQPVSLFGWNLGFTIGLLVVVAVVALVLPILVLAWRIGNQAAMINAALQRSYRNTAALATLRQTIDHAEVIVGGLKGARARLGGGGN</sequence>
<reference evidence="4" key="1">
    <citation type="submission" date="2015-02" db="EMBL/GenBank/DDBJ databases">
        <title>Physiological reanalysis, assessment of diazotrophy, and genome sequences of multiple isolates of Streptomyces thermoautotrophicus.</title>
        <authorList>
            <person name="MacKellar D.C."/>
            <person name="Lieber L."/>
            <person name="Norman J."/>
            <person name="Bolger A."/>
            <person name="Tobin C."/>
            <person name="Murray J.W."/>
            <person name="Friesen M."/>
            <person name="Prell J."/>
        </authorList>
    </citation>
    <scope>NUCLEOTIDE SEQUENCE [LARGE SCALE GENOMIC DNA]</scope>
    <source>
        <strain evidence="4">UBT1</strain>
    </source>
</reference>
<evidence type="ECO:0000313" key="4">
    <source>
        <dbReference type="Proteomes" id="UP000070598"/>
    </source>
</evidence>
<protein>
    <submittedName>
        <fullName evidence="2">Uncharacterized protein</fullName>
    </submittedName>
</protein>
<dbReference type="AlphaFoldDB" id="A0A132N643"/>
<feature type="transmembrane region" description="Helical" evidence="1">
    <location>
        <begin position="20"/>
        <end position="42"/>
    </location>
</feature>
<dbReference type="Proteomes" id="UP000070598">
    <property type="component" value="Unassembled WGS sequence"/>
</dbReference>
<comment type="caution">
    <text evidence="2">The sequence shown here is derived from an EMBL/GenBank/DDBJ whole genome shotgun (WGS) entry which is preliminary data.</text>
</comment>
<evidence type="ECO:0000313" key="2">
    <source>
        <dbReference type="EMBL" id="KWX05476.1"/>
    </source>
</evidence>
<name>A0A132N643_9ACTN</name>
<dbReference type="PATRIC" id="fig|1469144.8.peg.5014"/>
<dbReference type="Proteomes" id="UP000070659">
    <property type="component" value="Unassembled WGS sequence"/>
</dbReference>
<reference evidence="2 5" key="2">
    <citation type="submission" date="2015-02" db="EMBL/GenBank/DDBJ databases">
        <title>Physiological reanalysis, assessment of diazotrophy, and genome sequences of multiple isolates of Streptomyces thermoautotrophicus.</title>
        <authorList>
            <person name="MacKellar D.C."/>
            <person name="Lieber L."/>
            <person name="Norman J."/>
            <person name="Bolger A."/>
            <person name="Tobin C."/>
            <person name="Murray J.W."/>
            <person name="Prell J."/>
        </authorList>
    </citation>
    <scope>NUCLEOTIDE SEQUENCE [LARGE SCALE GENOMIC DNA]</scope>
    <source>
        <strain evidence="2 5">UBT1</strain>
    </source>
</reference>
<proteinExistence type="predicted"/>
<accession>A0A132N643</accession>
<evidence type="ECO:0000313" key="5">
    <source>
        <dbReference type="Proteomes" id="UP000070659"/>
    </source>
</evidence>
<organism evidence="2 5">
    <name type="scientific">Carbonactinospora thermoautotrophica</name>
    <dbReference type="NCBI Taxonomy" id="1469144"/>
    <lineage>
        <taxon>Bacteria</taxon>
        <taxon>Bacillati</taxon>
        <taxon>Actinomycetota</taxon>
        <taxon>Actinomycetes</taxon>
        <taxon>Kitasatosporales</taxon>
        <taxon>Carbonactinosporaceae</taxon>
        <taxon>Carbonactinospora</taxon>
    </lineage>
</organism>
<keyword evidence="1" id="KW-0472">Membrane</keyword>